<evidence type="ECO:0000313" key="9">
    <source>
        <dbReference type="RefSeq" id="XP_013783350.1"/>
    </source>
</evidence>
<organism evidence="8 9">
    <name type="scientific">Limulus polyphemus</name>
    <name type="common">Atlantic horseshoe crab</name>
    <dbReference type="NCBI Taxonomy" id="6850"/>
    <lineage>
        <taxon>Eukaryota</taxon>
        <taxon>Metazoa</taxon>
        <taxon>Ecdysozoa</taxon>
        <taxon>Arthropoda</taxon>
        <taxon>Chelicerata</taxon>
        <taxon>Merostomata</taxon>
        <taxon>Xiphosura</taxon>
        <taxon>Limulidae</taxon>
        <taxon>Limulus</taxon>
    </lineage>
</organism>
<name>A0ABM1BJQ8_LIMPO</name>
<feature type="compositionally biased region" description="Polar residues" evidence="7">
    <location>
        <begin position="167"/>
        <end position="178"/>
    </location>
</feature>
<feature type="region of interest" description="Disordered" evidence="7">
    <location>
        <begin position="362"/>
        <end position="383"/>
    </location>
</feature>
<accession>A0ABM1BJQ8</accession>
<dbReference type="InterPro" id="IPR018619">
    <property type="entry name" value="Hyccin"/>
</dbReference>
<keyword evidence="5" id="KW-0472">Membrane</keyword>
<evidence type="ECO:0000313" key="8">
    <source>
        <dbReference type="Proteomes" id="UP000694941"/>
    </source>
</evidence>
<comment type="similarity">
    <text evidence="6">Belongs to the Hyccin family.</text>
</comment>
<evidence type="ECO:0000256" key="7">
    <source>
        <dbReference type="SAM" id="MobiDB-lite"/>
    </source>
</evidence>
<dbReference type="GeneID" id="106467532"/>
<evidence type="ECO:0000256" key="5">
    <source>
        <dbReference type="ARBA" id="ARBA00023136"/>
    </source>
</evidence>
<gene>
    <name evidence="9" type="primary">LOC106467532</name>
</gene>
<dbReference type="Pfam" id="PF09790">
    <property type="entry name" value="Hyccin"/>
    <property type="match status" value="1"/>
</dbReference>
<feature type="compositionally biased region" description="Basic and acidic residues" evidence="7">
    <location>
        <begin position="184"/>
        <end position="196"/>
    </location>
</feature>
<evidence type="ECO:0000256" key="3">
    <source>
        <dbReference type="ARBA" id="ARBA00022475"/>
    </source>
</evidence>
<keyword evidence="4" id="KW-0963">Cytoplasm</keyword>
<feature type="compositionally biased region" description="Polar residues" evidence="7">
    <location>
        <begin position="370"/>
        <end position="383"/>
    </location>
</feature>
<evidence type="ECO:0000256" key="2">
    <source>
        <dbReference type="ARBA" id="ARBA00004514"/>
    </source>
</evidence>
<keyword evidence="8" id="KW-1185">Reference proteome</keyword>
<protein>
    <submittedName>
        <fullName evidence="9">Hyccin-like</fullName>
    </submittedName>
</protein>
<feature type="compositionally biased region" description="Basic and acidic residues" evidence="7">
    <location>
        <begin position="222"/>
        <end position="241"/>
    </location>
</feature>
<sequence length="383" mass="41379">MCSKLTRQGFVTRGLTQRSPFTPEGTPFCNPLPRPAPRVPVSSSFLMEMLHAIYFSIHQLNSDEVVTDFCTEFNGLSSAGIQALEDIHSRASQELYFDVLLVSNAVKNSLRSNPSGQPSDGPMGLNVSLSQSLSSHSVSKTAITNASFRTKKLPDDIPIQSPKEEGSSSGSQQLTAITEEQDDFEKGSAKGKDKNSSENGSASIASRLPVLQLRKDKSKSKKEKDVANDVNNDPKVKDQEGSLKSNLKNWTPDAGSSKEKAIARNGSEASLTSNNTDHLSINTLNAANPMNSNKDDASVSVSLSEKKNHIDNIPEEESLFMMDSALANNTVSADSEGWDMECYNGDATKSESGETKLLLQPASHKREIEASNSGNSVNYQTVV</sequence>
<keyword evidence="3" id="KW-1003">Cell membrane</keyword>
<comment type="subcellular location">
    <subcellularLocation>
        <location evidence="1">Cell membrane</location>
    </subcellularLocation>
    <subcellularLocation>
        <location evidence="2">Cytoplasm</location>
        <location evidence="2">Cytosol</location>
    </subcellularLocation>
</comment>
<dbReference type="Proteomes" id="UP000694941">
    <property type="component" value="Unplaced"/>
</dbReference>
<dbReference type="PANTHER" id="PTHR31220">
    <property type="entry name" value="HYCCIN RELATED"/>
    <property type="match status" value="1"/>
</dbReference>
<dbReference type="PANTHER" id="PTHR31220:SF1">
    <property type="entry name" value="GH21176P"/>
    <property type="match status" value="1"/>
</dbReference>
<evidence type="ECO:0000256" key="4">
    <source>
        <dbReference type="ARBA" id="ARBA00022490"/>
    </source>
</evidence>
<evidence type="ECO:0000256" key="6">
    <source>
        <dbReference type="ARBA" id="ARBA00034482"/>
    </source>
</evidence>
<feature type="region of interest" description="Disordered" evidence="7">
    <location>
        <begin position="153"/>
        <end position="258"/>
    </location>
</feature>
<reference evidence="9" key="1">
    <citation type="submission" date="2025-08" db="UniProtKB">
        <authorList>
            <consortium name="RefSeq"/>
        </authorList>
    </citation>
    <scope>IDENTIFICATION</scope>
    <source>
        <tissue evidence="9">Muscle</tissue>
    </source>
</reference>
<evidence type="ECO:0000256" key="1">
    <source>
        <dbReference type="ARBA" id="ARBA00004236"/>
    </source>
</evidence>
<proteinExistence type="inferred from homology"/>
<dbReference type="RefSeq" id="XP_013783350.1">
    <property type="nucleotide sequence ID" value="XM_013927896.1"/>
</dbReference>